<evidence type="ECO:0000313" key="3">
    <source>
        <dbReference type="Proteomes" id="UP000536711"/>
    </source>
</evidence>
<name>A0A8H4NH82_9HYPO</name>
<dbReference type="EMBL" id="JAADJF010000264">
    <property type="protein sequence ID" value="KAF4429418.1"/>
    <property type="molecule type" value="Genomic_DNA"/>
</dbReference>
<feature type="region of interest" description="Disordered" evidence="1">
    <location>
        <begin position="1"/>
        <end position="21"/>
    </location>
</feature>
<dbReference type="AlphaFoldDB" id="A0A8H4NH82"/>
<comment type="caution">
    <text evidence="2">The sequence shown here is derived from an EMBL/GenBank/DDBJ whole genome shotgun (WGS) entry which is preliminary data.</text>
</comment>
<evidence type="ECO:0000256" key="1">
    <source>
        <dbReference type="SAM" id="MobiDB-lite"/>
    </source>
</evidence>
<organism evidence="2 3">
    <name type="scientific">Fusarium acutatum</name>
    <dbReference type="NCBI Taxonomy" id="78861"/>
    <lineage>
        <taxon>Eukaryota</taxon>
        <taxon>Fungi</taxon>
        <taxon>Dikarya</taxon>
        <taxon>Ascomycota</taxon>
        <taxon>Pezizomycotina</taxon>
        <taxon>Sordariomycetes</taxon>
        <taxon>Hypocreomycetidae</taxon>
        <taxon>Hypocreales</taxon>
        <taxon>Nectriaceae</taxon>
        <taxon>Fusarium</taxon>
        <taxon>Fusarium fujikuroi species complex</taxon>
    </lineage>
</organism>
<accession>A0A8H4NH82</accession>
<sequence>MPWKLTALSSRLERGPSSHGIARAVPEPKSLLDVKGALLIAEIRLNICGKMVEIESTTRDFEQDHHGLFLCPVDVTGLAPSLSHSITEVSGLRQEYLVEVFKRVIFVFTSSQKMKLFSEFVRAQFNLNLAQVPYLRAQVNIFHTDSFPQGVSPRYRMIQIAHGLKQLEALWVVSEPLIPWPTLDDGLEALEIEALSSCGPDGRHDLGRLGLESRLDDEVSIDGASRPLYSSCNSGSNLFLNGTATISKK</sequence>
<reference evidence="2 3" key="1">
    <citation type="submission" date="2020-01" db="EMBL/GenBank/DDBJ databases">
        <title>Identification and distribution of gene clusters putatively required for synthesis of sphingolipid metabolism inhibitors in phylogenetically diverse species of the filamentous fungus Fusarium.</title>
        <authorList>
            <person name="Kim H.-S."/>
            <person name="Busman M."/>
            <person name="Brown D.W."/>
            <person name="Divon H."/>
            <person name="Uhlig S."/>
            <person name="Proctor R.H."/>
        </authorList>
    </citation>
    <scope>NUCLEOTIDE SEQUENCE [LARGE SCALE GENOMIC DNA]</scope>
    <source>
        <strain evidence="2 3">NRRL 13308</strain>
    </source>
</reference>
<dbReference type="Proteomes" id="UP000536711">
    <property type="component" value="Unassembled WGS sequence"/>
</dbReference>
<dbReference type="OrthoDB" id="5091382at2759"/>
<evidence type="ECO:0000313" key="2">
    <source>
        <dbReference type="EMBL" id="KAF4429418.1"/>
    </source>
</evidence>
<proteinExistence type="predicted"/>
<gene>
    <name evidence="2" type="ORF">FACUT_9161</name>
</gene>
<keyword evidence="3" id="KW-1185">Reference proteome</keyword>
<protein>
    <submittedName>
        <fullName evidence="2">Uncharacterized protein</fullName>
    </submittedName>
</protein>